<dbReference type="Proteomes" id="UP000828251">
    <property type="component" value="Unassembled WGS sequence"/>
</dbReference>
<sequence>SESKSVWSILTNKSLLYPLQVDDEGTSQFYYRKKYQREHHFSLRGNSYYAMLEKEEMDGD</sequence>
<organism evidence="1 2">
    <name type="scientific">Gossypium stocksii</name>
    <dbReference type="NCBI Taxonomy" id="47602"/>
    <lineage>
        <taxon>Eukaryota</taxon>
        <taxon>Viridiplantae</taxon>
        <taxon>Streptophyta</taxon>
        <taxon>Embryophyta</taxon>
        <taxon>Tracheophyta</taxon>
        <taxon>Spermatophyta</taxon>
        <taxon>Magnoliopsida</taxon>
        <taxon>eudicotyledons</taxon>
        <taxon>Gunneridae</taxon>
        <taxon>Pentapetalae</taxon>
        <taxon>rosids</taxon>
        <taxon>malvids</taxon>
        <taxon>Malvales</taxon>
        <taxon>Malvaceae</taxon>
        <taxon>Malvoideae</taxon>
        <taxon>Gossypium</taxon>
    </lineage>
</organism>
<gene>
    <name evidence="1" type="ORF">J1N35_018120</name>
</gene>
<feature type="non-terminal residue" evidence="1">
    <location>
        <position position="1"/>
    </location>
</feature>
<protein>
    <submittedName>
        <fullName evidence="1">Uncharacterized protein</fullName>
    </submittedName>
</protein>
<proteinExistence type="predicted"/>
<dbReference type="EMBL" id="JAIQCV010000006">
    <property type="protein sequence ID" value="KAH1090863.1"/>
    <property type="molecule type" value="Genomic_DNA"/>
</dbReference>
<name>A0A9D4A6D3_9ROSI</name>
<evidence type="ECO:0000313" key="1">
    <source>
        <dbReference type="EMBL" id="KAH1090863.1"/>
    </source>
</evidence>
<dbReference type="AlphaFoldDB" id="A0A9D4A6D3"/>
<reference evidence="1 2" key="1">
    <citation type="journal article" date="2021" name="Plant Biotechnol. J.">
        <title>Multi-omics assisted identification of the key and species-specific regulatory components of drought-tolerant mechanisms in Gossypium stocksii.</title>
        <authorList>
            <person name="Yu D."/>
            <person name="Ke L."/>
            <person name="Zhang D."/>
            <person name="Wu Y."/>
            <person name="Sun Y."/>
            <person name="Mei J."/>
            <person name="Sun J."/>
            <person name="Sun Y."/>
        </authorList>
    </citation>
    <scope>NUCLEOTIDE SEQUENCE [LARGE SCALE GENOMIC DNA]</scope>
    <source>
        <strain evidence="2">cv. E1</strain>
        <tissue evidence="1">Leaf</tissue>
    </source>
</reference>
<comment type="caution">
    <text evidence="1">The sequence shown here is derived from an EMBL/GenBank/DDBJ whole genome shotgun (WGS) entry which is preliminary data.</text>
</comment>
<accession>A0A9D4A6D3</accession>
<evidence type="ECO:0000313" key="2">
    <source>
        <dbReference type="Proteomes" id="UP000828251"/>
    </source>
</evidence>
<keyword evidence="2" id="KW-1185">Reference proteome</keyword>